<dbReference type="Proteomes" id="UP001163223">
    <property type="component" value="Chromosome"/>
</dbReference>
<protein>
    <submittedName>
        <fullName evidence="1">Uncharacterized protein</fullName>
    </submittedName>
</protein>
<proteinExistence type="predicted"/>
<keyword evidence="2" id="KW-1185">Reference proteome</keyword>
<accession>A0ACD4NJ92</accession>
<evidence type="ECO:0000313" key="1">
    <source>
        <dbReference type="EMBL" id="WAJ26894.1"/>
    </source>
</evidence>
<gene>
    <name evidence="1" type="ORF">OXU80_18780</name>
</gene>
<dbReference type="EMBL" id="CP113520">
    <property type="protein sequence ID" value="WAJ26894.1"/>
    <property type="molecule type" value="Genomic_DNA"/>
</dbReference>
<name>A0ACD4NJ92_9HYPH</name>
<sequence length="71" mass="7863">MREREELIADNRRLQAEVHRLGALLAGSARMLRLAAAIARCRTVRGAFIRAAVEVERAHGQRPTEVSAGRT</sequence>
<evidence type="ECO:0000313" key="2">
    <source>
        <dbReference type="Proteomes" id="UP001163223"/>
    </source>
</evidence>
<reference evidence="1" key="1">
    <citation type="submission" date="2022-11" db="EMBL/GenBank/DDBJ databases">
        <title>beta-Carotene-producing bacterium, Jeongeuplla avenae sp. nov., alleviates the salt stress of Arabidopsis seedlings.</title>
        <authorList>
            <person name="Jiang L."/>
            <person name="Lee J."/>
        </authorList>
    </citation>
    <scope>NUCLEOTIDE SEQUENCE</scope>
    <source>
        <strain evidence="1">DY_R2A_6</strain>
    </source>
</reference>
<organism evidence="1 2">
    <name type="scientific">Antarcticirhabdus aurantiaca</name>
    <dbReference type="NCBI Taxonomy" id="2606717"/>
    <lineage>
        <taxon>Bacteria</taxon>
        <taxon>Pseudomonadati</taxon>
        <taxon>Pseudomonadota</taxon>
        <taxon>Alphaproteobacteria</taxon>
        <taxon>Hyphomicrobiales</taxon>
        <taxon>Aurantimonadaceae</taxon>
        <taxon>Antarcticirhabdus</taxon>
    </lineage>
</organism>